<reference evidence="2 3" key="1">
    <citation type="submission" date="2020-03" db="EMBL/GenBank/DDBJ databases">
        <title>Complete genome of Arcanobacterium buesumensis sp. nov. strain 2701.</title>
        <authorList>
            <person name="Borowiak M."/>
            <person name="Alssahen M."/>
            <person name="Laemmler C."/>
            <person name="Malorny B."/>
            <person name="Hassan A."/>
            <person name="Prenger-Berninghoff E."/>
            <person name="Ploetz M."/>
            <person name="Abdulmawjood A."/>
        </authorList>
    </citation>
    <scope>NUCLEOTIDE SEQUENCE [LARGE SCALE GENOMIC DNA]</scope>
    <source>
        <strain evidence="2 3">2701</strain>
    </source>
</reference>
<dbReference type="EMBL" id="CP050804">
    <property type="protein sequence ID" value="QJC22667.1"/>
    <property type="molecule type" value="Genomic_DNA"/>
</dbReference>
<keyword evidence="3" id="KW-1185">Reference proteome</keyword>
<sequence>MDDELAVRVLSRLAHVKMTLAVAESLTGGLVASTLVSVPGASRVFRGGVVTYATDTKSQVLGVDSARLARTGPVDEIVACEMAAGVGHLFDADVAVATTGVAGPGPADGHDAGTVWIGFCQRGGGSCAKIYHFQGDRLSVREQTVNATLRSILLNIEGI</sequence>
<gene>
    <name evidence="2" type="ORF">HC352_03075</name>
</gene>
<dbReference type="Gene3D" id="3.90.950.20">
    <property type="entry name" value="CinA-like"/>
    <property type="match status" value="1"/>
</dbReference>
<name>A0A6H2ENM0_9ACTO</name>
<dbReference type="Pfam" id="PF02464">
    <property type="entry name" value="CinA"/>
    <property type="match status" value="1"/>
</dbReference>
<evidence type="ECO:0000313" key="3">
    <source>
        <dbReference type="Proteomes" id="UP000502298"/>
    </source>
</evidence>
<dbReference type="InterPro" id="IPR008136">
    <property type="entry name" value="CinA_C"/>
</dbReference>
<evidence type="ECO:0000313" key="2">
    <source>
        <dbReference type="EMBL" id="QJC22667.1"/>
    </source>
</evidence>
<keyword evidence="2" id="KW-0378">Hydrolase</keyword>
<accession>A0A6H2ENM0</accession>
<evidence type="ECO:0000259" key="1">
    <source>
        <dbReference type="Pfam" id="PF02464"/>
    </source>
</evidence>
<feature type="domain" description="CinA C-terminal" evidence="1">
    <location>
        <begin position="3"/>
        <end position="152"/>
    </location>
</feature>
<dbReference type="KEGG" id="arca:HC352_03075"/>
<dbReference type="Proteomes" id="UP000502298">
    <property type="component" value="Chromosome"/>
</dbReference>
<dbReference type="InterPro" id="IPR036653">
    <property type="entry name" value="CinA-like_C"/>
</dbReference>
<dbReference type="NCBIfam" id="TIGR00199">
    <property type="entry name" value="PncC_domain"/>
    <property type="match status" value="1"/>
</dbReference>
<dbReference type="GO" id="GO:0016787">
    <property type="term" value="F:hydrolase activity"/>
    <property type="evidence" value="ECO:0007669"/>
    <property type="project" value="UniProtKB-KW"/>
</dbReference>
<protein>
    <submittedName>
        <fullName evidence="2">Nicotinamide-nucleotide amidohydrolase family protein</fullName>
    </submittedName>
</protein>
<organism evidence="2 3">
    <name type="scientific">Arcanobacterium buesumense</name>
    <dbReference type="NCBI Taxonomy" id="2722751"/>
    <lineage>
        <taxon>Bacteria</taxon>
        <taxon>Bacillati</taxon>
        <taxon>Actinomycetota</taxon>
        <taxon>Actinomycetes</taxon>
        <taxon>Actinomycetales</taxon>
        <taxon>Actinomycetaceae</taxon>
        <taxon>Arcanobacterium</taxon>
    </lineage>
</organism>
<dbReference type="SUPFAM" id="SSF142433">
    <property type="entry name" value="CinA-like"/>
    <property type="match status" value="1"/>
</dbReference>
<dbReference type="AlphaFoldDB" id="A0A6H2ENM0"/>
<proteinExistence type="predicted"/>